<keyword evidence="1 4" id="KW-0808">Transferase</keyword>
<dbReference type="GO" id="GO:0016757">
    <property type="term" value="F:glycosyltransferase activity"/>
    <property type="evidence" value="ECO:0007669"/>
    <property type="project" value="InterPro"/>
</dbReference>
<evidence type="ECO:0000259" key="3">
    <source>
        <dbReference type="Pfam" id="PF13439"/>
    </source>
</evidence>
<dbReference type="AlphaFoldDB" id="A0A832RVU9"/>
<protein>
    <submittedName>
        <fullName evidence="4">Glycosyltransferase family 4 protein</fullName>
    </submittedName>
</protein>
<comment type="caution">
    <text evidence="4">The sequence shown here is derived from an EMBL/GenBank/DDBJ whole genome shotgun (WGS) entry which is preliminary data.</text>
</comment>
<evidence type="ECO:0000313" key="4">
    <source>
        <dbReference type="EMBL" id="HIH69281.1"/>
    </source>
</evidence>
<dbReference type="InterPro" id="IPR001296">
    <property type="entry name" value="Glyco_trans_1"/>
</dbReference>
<reference evidence="4" key="1">
    <citation type="journal article" date="2020" name="bioRxiv">
        <title>A rank-normalized archaeal taxonomy based on genome phylogeny resolves widespread incomplete and uneven classifications.</title>
        <authorList>
            <person name="Rinke C."/>
            <person name="Chuvochina M."/>
            <person name="Mussig A.J."/>
            <person name="Chaumeil P.-A."/>
            <person name="Waite D.W."/>
            <person name="Whitman W.B."/>
            <person name="Parks D.H."/>
            <person name="Hugenholtz P."/>
        </authorList>
    </citation>
    <scope>NUCLEOTIDE SEQUENCE</scope>
    <source>
        <strain evidence="4">UBA12518</strain>
    </source>
</reference>
<dbReference type="RefSeq" id="WP_276624088.1">
    <property type="nucleotide sequence ID" value="NZ_DUIH01000008.1"/>
</dbReference>
<dbReference type="SUPFAM" id="SSF53756">
    <property type="entry name" value="UDP-Glycosyltransferase/glycogen phosphorylase"/>
    <property type="match status" value="1"/>
</dbReference>
<feature type="domain" description="Glycosyl transferase family 1" evidence="2">
    <location>
        <begin position="194"/>
        <end position="276"/>
    </location>
</feature>
<evidence type="ECO:0000259" key="2">
    <source>
        <dbReference type="Pfam" id="PF00534"/>
    </source>
</evidence>
<dbReference type="InterPro" id="IPR028098">
    <property type="entry name" value="Glyco_trans_4-like_N"/>
</dbReference>
<dbReference type="Gene3D" id="3.40.50.2000">
    <property type="entry name" value="Glycogen Phosphorylase B"/>
    <property type="match status" value="2"/>
</dbReference>
<dbReference type="Proteomes" id="UP000600363">
    <property type="component" value="Unassembled WGS sequence"/>
</dbReference>
<evidence type="ECO:0000256" key="1">
    <source>
        <dbReference type="ARBA" id="ARBA00022679"/>
    </source>
</evidence>
<proteinExistence type="predicted"/>
<dbReference type="PANTHER" id="PTHR46401:SF2">
    <property type="entry name" value="GLYCOSYLTRANSFERASE WBBK-RELATED"/>
    <property type="match status" value="1"/>
</dbReference>
<name>A0A832RVU9_9EURY</name>
<sequence length="276" mass="31786">MRVGILSWIIDMERAGIGNFTYNLIRCMLDMGKGDELHLIHYEHSDDEVYSMAHDVLVPRLPSLMKFAVGLPYAVMKSGIDVLHVPSHWYNQLTPFLLNRTKKVLTIHDLVPILLPETHTGITVMTWAPTLRLIAHRIDMIATDSHATKLDCMRHLGIPEERIRVVYCGVDPKYRPLEDREAILKDLEERYGIKKPFVLYVGTLEKRKNIPTLLRALYRLKKSGVCPLLVIAGRRGWKYDDIFDTIHELKLEHDVLFTGYVPEDDLVALYNAADLF</sequence>
<accession>A0A832RVU9</accession>
<gene>
    <name evidence="4" type="ORF">HA299_01470</name>
</gene>
<dbReference type="Pfam" id="PF13439">
    <property type="entry name" value="Glyco_transf_4"/>
    <property type="match status" value="1"/>
</dbReference>
<dbReference type="Pfam" id="PF00534">
    <property type="entry name" value="Glycos_transf_1"/>
    <property type="match status" value="1"/>
</dbReference>
<feature type="non-terminal residue" evidence="4">
    <location>
        <position position="276"/>
    </location>
</feature>
<dbReference type="PANTHER" id="PTHR46401">
    <property type="entry name" value="GLYCOSYLTRANSFERASE WBBK-RELATED"/>
    <property type="match status" value="1"/>
</dbReference>
<evidence type="ECO:0000313" key="5">
    <source>
        <dbReference type="Proteomes" id="UP000600363"/>
    </source>
</evidence>
<organism evidence="4 5">
    <name type="scientific">Methermicoccus shengliensis</name>
    <dbReference type="NCBI Taxonomy" id="660064"/>
    <lineage>
        <taxon>Archaea</taxon>
        <taxon>Methanobacteriati</taxon>
        <taxon>Methanobacteriota</taxon>
        <taxon>Stenosarchaea group</taxon>
        <taxon>Methanomicrobia</taxon>
        <taxon>Methanosarcinales</taxon>
        <taxon>Methermicoccaceae</taxon>
        <taxon>Methermicoccus</taxon>
    </lineage>
</organism>
<dbReference type="CDD" id="cd03809">
    <property type="entry name" value="GT4_MtfB-like"/>
    <property type="match status" value="1"/>
</dbReference>
<dbReference type="EMBL" id="DUIH01000008">
    <property type="protein sequence ID" value="HIH69281.1"/>
    <property type="molecule type" value="Genomic_DNA"/>
</dbReference>
<feature type="domain" description="Glycosyltransferase subfamily 4-like N-terminal" evidence="3">
    <location>
        <begin position="16"/>
        <end position="173"/>
    </location>
</feature>